<evidence type="ECO:0000256" key="16">
    <source>
        <dbReference type="RuleBase" id="RU000589"/>
    </source>
</evidence>
<evidence type="ECO:0000256" key="13">
    <source>
        <dbReference type="ARBA" id="ARBA00047928"/>
    </source>
</evidence>
<dbReference type="FunFam" id="1.20.140.40:FF:000001">
    <property type="entry name" value="Pectinesterase"/>
    <property type="match status" value="1"/>
</dbReference>
<keyword evidence="17" id="KW-1133">Transmembrane helix</keyword>
<keyword evidence="7" id="KW-0964">Secreted</keyword>
<feature type="active site" evidence="15">
    <location>
        <position position="423"/>
    </location>
</feature>
<dbReference type="CDD" id="cd15798">
    <property type="entry name" value="PMEI-like_3"/>
    <property type="match status" value="1"/>
</dbReference>
<dbReference type="InterPro" id="IPR035513">
    <property type="entry name" value="Invertase/methylesterase_inhib"/>
</dbReference>
<evidence type="ECO:0000256" key="17">
    <source>
        <dbReference type="SAM" id="Phobius"/>
    </source>
</evidence>
<dbReference type="Pfam" id="PF04043">
    <property type="entry name" value="PMEI"/>
    <property type="match status" value="1"/>
</dbReference>
<evidence type="ECO:0000256" key="2">
    <source>
        <dbReference type="ARBA" id="ARBA00005184"/>
    </source>
</evidence>
<evidence type="ECO:0000256" key="5">
    <source>
        <dbReference type="ARBA" id="ARBA00013229"/>
    </source>
</evidence>
<dbReference type="SUPFAM" id="SSF51126">
    <property type="entry name" value="Pectin lyase-like"/>
    <property type="match status" value="1"/>
</dbReference>
<organism evidence="19 20">
    <name type="scientific">Lithospermum erythrorhizon</name>
    <name type="common">Purple gromwell</name>
    <name type="synonym">Lithospermum officinale var. erythrorhizon</name>
    <dbReference type="NCBI Taxonomy" id="34254"/>
    <lineage>
        <taxon>Eukaryota</taxon>
        <taxon>Viridiplantae</taxon>
        <taxon>Streptophyta</taxon>
        <taxon>Embryophyta</taxon>
        <taxon>Tracheophyta</taxon>
        <taxon>Spermatophyta</taxon>
        <taxon>Magnoliopsida</taxon>
        <taxon>eudicotyledons</taxon>
        <taxon>Gunneridae</taxon>
        <taxon>Pentapetalae</taxon>
        <taxon>asterids</taxon>
        <taxon>lamiids</taxon>
        <taxon>Boraginales</taxon>
        <taxon>Boraginaceae</taxon>
        <taxon>Boraginoideae</taxon>
        <taxon>Lithospermeae</taxon>
        <taxon>Lithospermum</taxon>
    </lineage>
</organism>
<keyword evidence="17" id="KW-0472">Membrane</keyword>
<evidence type="ECO:0000256" key="15">
    <source>
        <dbReference type="PROSITE-ProRule" id="PRU10040"/>
    </source>
</evidence>
<dbReference type="PROSITE" id="PS00503">
    <property type="entry name" value="PECTINESTERASE_2"/>
    <property type="match status" value="1"/>
</dbReference>
<evidence type="ECO:0000256" key="12">
    <source>
        <dbReference type="ARBA" id="ARBA00023316"/>
    </source>
</evidence>
<evidence type="ECO:0000256" key="4">
    <source>
        <dbReference type="ARBA" id="ARBA00007786"/>
    </source>
</evidence>
<dbReference type="Gene3D" id="2.160.20.10">
    <property type="entry name" value="Single-stranded right-handed beta-helix, Pectin lyase-like"/>
    <property type="match status" value="1"/>
</dbReference>
<evidence type="ECO:0000256" key="10">
    <source>
        <dbReference type="ARBA" id="ARBA00023157"/>
    </source>
</evidence>
<dbReference type="Gene3D" id="1.20.140.40">
    <property type="entry name" value="Invertase/pectin methylesterase inhibitor family protein"/>
    <property type="match status" value="1"/>
</dbReference>
<dbReference type="InterPro" id="IPR006501">
    <property type="entry name" value="Pectinesterase_inhib_dom"/>
</dbReference>
<dbReference type="EMBL" id="BAABME010001140">
    <property type="protein sequence ID" value="GAA0147798.1"/>
    <property type="molecule type" value="Genomic_DNA"/>
</dbReference>
<evidence type="ECO:0000256" key="11">
    <source>
        <dbReference type="ARBA" id="ARBA00023180"/>
    </source>
</evidence>
<evidence type="ECO:0000256" key="14">
    <source>
        <dbReference type="ARBA" id="ARBA00057335"/>
    </source>
</evidence>
<dbReference type="GO" id="GO:0030599">
    <property type="term" value="F:pectinesterase activity"/>
    <property type="evidence" value="ECO:0007669"/>
    <property type="project" value="UniProtKB-UniRule"/>
</dbReference>
<keyword evidence="11" id="KW-0325">Glycoprotein</keyword>
<comment type="similarity">
    <text evidence="3">In the N-terminal section; belongs to the PMEI family.</text>
</comment>
<keyword evidence="17" id="KW-0812">Transmembrane</keyword>
<evidence type="ECO:0000256" key="7">
    <source>
        <dbReference type="ARBA" id="ARBA00022525"/>
    </source>
</evidence>
<dbReference type="InterPro" id="IPR012334">
    <property type="entry name" value="Pectin_lyas_fold"/>
</dbReference>
<comment type="function">
    <text evidence="14">Acts in the modification of cell walls via demethylesterification of cell wall pectin.</text>
</comment>
<dbReference type="PANTHER" id="PTHR31707">
    <property type="entry name" value="PECTINESTERASE"/>
    <property type="match status" value="1"/>
</dbReference>
<dbReference type="InterPro" id="IPR011050">
    <property type="entry name" value="Pectin_lyase_fold/virulence"/>
</dbReference>
<dbReference type="Proteomes" id="UP001454036">
    <property type="component" value="Unassembled WGS sequence"/>
</dbReference>
<evidence type="ECO:0000256" key="6">
    <source>
        <dbReference type="ARBA" id="ARBA00022512"/>
    </source>
</evidence>
<dbReference type="EC" id="3.1.1.11" evidence="5 16"/>
<dbReference type="InterPro" id="IPR033131">
    <property type="entry name" value="Pectinesterase_Asp_AS"/>
</dbReference>
<dbReference type="InterPro" id="IPR000070">
    <property type="entry name" value="Pectinesterase_cat"/>
</dbReference>
<sequence length="587" mass="64780">MAFQDFDAIQQRKENERKQKLRKRLTIGIVSAIVLVSMVGAVGCVFIQQKDGSSTQNGGKNSGSTKPVMVADKAVESLCVPTEFKQTCENTLMQAIKDKVSTSEPNDLFKASMVLASKEVGKAIDQLRTLKFDTPQKKAAFDGCMTLLEDAKDELNASISIVDKKDLKAISDLRPDINNHLSAVLSYYETCIDGIPDGEEKAAVEKALVSPKELSSISLAIVSSISLILKSLGVTDAKRNLLATKSNEESNIPSWISPEDRRMLTSDKPAHVPNVTVAKDGSGNFATINEALGAMPPQYEGRYIIYIKEGIYQENVVITKKMVNVTIFGDGSQKSVITGSKGFDDGVPTYQTATFAAIGDGFIAQSIGFRNTAGAEKHQAVALRVQSDRSIFLSCRMEGFQNTLYAQTHRQFYRGSYITGTIDIIFGDAAAVFQNCLIYVRKPMDNQENTVTAQGRVDKNEDTGFVIQNCRILAGDKLEAEKAKIRSYLGRPWKKYSRTIIMETELADFISPEGWLPYNGDIALNTLYYAEYNNKGLGASTEGRVKWDGLKKDIKREVALDFTVSHFLQGDLWITDKDIPVRFSLFT</sequence>
<evidence type="ECO:0000259" key="18">
    <source>
        <dbReference type="SMART" id="SM00856"/>
    </source>
</evidence>
<evidence type="ECO:0000256" key="3">
    <source>
        <dbReference type="ARBA" id="ARBA00006027"/>
    </source>
</evidence>
<dbReference type="NCBIfam" id="TIGR01614">
    <property type="entry name" value="PME_inhib"/>
    <property type="match status" value="1"/>
</dbReference>
<dbReference type="FunFam" id="2.160.20.10:FF:000001">
    <property type="entry name" value="Pectinesterase"/>
    <property type="match status" value="1"/>
</dbReference>
<dbReference type="Pfam" id="PF01095">
    <property type="entry name" value="Pectinesterase"/>
    <property type="match status" value="1"/>
</dbReference>
<dbReference type="SUPFAM" id="SSF101148">
    <property type="entry name" value="Plant invertase/pectin methylesterase inhibitor"/>
    <property type="match status" value="1"/>
</dbReference>
<keyword evidence="10" id="KW-1015">Disulfide bond</keyword>
<dbReference type="AlphaFoldDB" id="A0AAV3PC99"/>
<evidence type="ECO:0000256" key="9">
    <source>
        <dbReference type="ARBA" id="ARBA00023085"/>
    </source>
</evidence>
<evidence type="ECO:0000256" key="8">
    <source>
        <dbReference type="ARBA" id="ARBA00022801"/>
    </source>
</evidence>
<evidence type="ECO:0000256" key="1">
    <source>
        <dbReference type="ARBA" id="ARBA00004191"/>
    </source>
</evidence>
<dbReference type="GO" id="GO:0045490">
    <property type="term" value="P:pectin catabolic process"/>
    <property type="evidence" value="ECO:0007669"/>
    <property type="project" value="UniProtKB-UniRule"/>
</dbReference>
<dbReference type="GO" id="GO:0004857">
    <property type="term" value="F:enzyme inhibitor activity"/>
    <property type="evidence" value="ECO:0007669"/>
    <property type="project" value="InterPro"/>
</dbReference>
<evidence type="ECO:0000313" key="20">
    <source>
        <dbReference type="Proteomes" id="UP001454036"/>
    </source>
</evidence>
<dbReference type="SMART" id="SM00856">
    <property type="entry name" value="PMEI"/>
    <property type="match status" value="1"/>
</dbReference>
<keyword evidence="9 16" id="KW-0063">Aspartyl esterase</keyword>
<proteinExistence type="inferred from homology"/>
<reference evidence="19 20" key="1">
    <citation type="submission" date="2024-01" db="EMBL/GenBank/DDBJ databases">
        <title>The complete chloroplast genome sequence of Lithospermum erythrorhizon: insights into the phylogenetic relationship among Boraginaceae species and the maternal lineages of purple gromwells.</title>
        <authorList>
            <person name="Okada T."/>
            <person name="Watanabe K."/>
        </authorList>
    </citation>
    <scope>NUCLEOTIDE SEQUENCE [LARGE SCALE GENOMIC DNA]</scope>
</reference>
<keyword evidence="8 16" id="KW-0378">Hydrolase</keyword>
<keyword evidence="20" id="KW-1185">Reference proteome</keyword>
<gene>
    <name evidence="19" type="ORF">LIER_07412</name>
</gene>
<keyword evidence="6" id="KW-0134">Cell wall</keyword>
<name>A0AAV3PC99_LITER</name>
<dbReference type="GO" id="GO:0042545">
    <property type="term" value="P:cell wall modification"/>
    <property type="evidence" value="ECO:0007669"/>
    <property type="project" value="UniProtKB-UniRule"/>
</dbReference>
<comment type="similarity">
    <text evidence="4">In the C-terminal section; belongs to the pectinesterase family.</text>
</comment>
<protein>
    <recommendedName>
        <fullName evidence="5 16">Pectinesterase</fullName>
        <ecNumber evidence="5 16">3.1.1.11</ecNumber>
    </recommendedName>
</protein>
<keyword evidence="12" id="KW-0961">Cell wall biogenesis/degradation</keyword>
<comment type="caution">
    <text evidence="19">The sequence shown here is derived from an EMBL/GenBank/DDBJ whole genome shotgun (WGS) entry which is preliminary data.</text>
</comment>
<comment type="subcellular location">
    <subcellularLocation>
        <location evidence="1">Secreted</location>
        <location evidence="1">Cell wall</location>
    </subcellularLocation>
</comment>
<feature type="domain" description="Pectinesterase inhibitor" evidence="18">
    <location>
        <begin position="70"/>
        <end position="221"/>
    </location>
</feature>
<feature type="transmembrane region" description="Helical" evidence="17">
    <location>
        <begin position="25"/>
        <end position="48"/>
    </location>
</feature>
<accession>A0AAV3PC99</accession>
<comment type="pathway">
    <text evidence="2 16">Glycan metabolism; pectin degradation; 2-dehydro-3-deoxy-D-gluconate from pectin: step 1/5.</text>
</comment>
<comment type="catalytic activity">
    <reaction evidence="13 16">
        <text>[(1-&gt;4)-alpha-D-galacturonosyl methyl ester](n) + n H2O = [(1-&gt;4)-alpha-D-galacturonosyl](n) + n methanol + n H(+)</text>
        <dbReference type="Rhea" id="RHEA:22380"/>
        <dbReference type="Rhea" id="RHEA-COMP:14570"/>
        <dbReference type="Rhea" id="RHEA-COMP:14573"/>
        <dbReference type="ChEBI" id="CHEBI:15377"/>
        <dbReference type="ChEBI" id="CHEBI:15378"/>
        <dbReference type="ChEBI" id="CHEBI:17790"/>
        <dbReference type="ChEBI" id="CHEBI:140522"/>
        <dbReference type="ChEBI" id="CHEBI:140523"/>
        <dbReference type="EC" id="3.1.1.11"/>
    </reaction>
</comment>
<evidence type="ECO:0000313" key="19">
    <source>
        <dbReference type="EMBL" id="GAA0147798.1"/>
    </source>
</evidence>